<name>A0ABS4ZRX8_9MYCO</name>
<dbReference type="GO" id="GO:0016829">
    <property type="term" value="F:lyase activity"/>
    <property type="evidence" value="ECO:0007669"/>
    <property type="project" value="UniProtKB-KW"/>
</dbReference>
<dbReference type="Pfam" id="PF15617">
    <property type="entry name" value="C-C_Bond_Lyase"/>
    <property type="match status" value="1"/>
</dbReference>
<sequence length="398" mass="43753">MTAPNTTRPVRAVEHFHHLGDADRAHLFFANPQPLSLGAERDTVATALGATLYIPADRDDLAATVARRAGEGICSMVLDLEDAVDEANVETAALNAVNALDELAADGLAATAMVFVRVRSEACIERIVGKLSVGAQALAGFVVPKFSAATGERYLRQIAQAAETLGKHLYCMPVLESPQILYRESRDGELTAIADILSRYRDMVLAVRVGATDMCGMYGIRRDRDHTIYDVKTVADTIADIVNRLARNDGTGFVVTAPVWEYFADHERLFRPLLRTTPFAEHDAVRFRSGLVSRDLDGLLREISLDRANGLLGKTVIHPTHVPAVHALSVVTHEEYRDATDVMAATEGGVRRSEYRNKMNEPRPHRIWAEQVLRRARVFGVANEGVTFVDFLTVLAAR</sequence>
<dbReference type="Gene3D" id="3.20.20.60">
    <property type="entry name" value="Phosphoenolpyruvate-binding domains"/>
    <property type="match status" value="2"/>
</dbReference>
<evidence type="ECO:0000256" key="2">
    <source>
        <dbReference type="ARBA" id="ARBA00022723"/>
    </source>
</evidence>
<evidence type="ECO:0000256" key="3">
    <source>
        <dbReference type="ARBA" id="ARBA00022842"/>
    </source>
</evidence>
<evidence type="ECO:0000256" key="1">
    <source>
        <dbReference type="ARBA" id="ARBA00001946"/>
    </source>
</evidence>
<dbReference type="InterPro" id="IPR040442">
    <property type="entry name" value="Pyrv_kinase-like_dom_sf"/>
</dbReference>
<evidence type="ECO:0000313" key="5">
    <source>
        <dbReference type="Proteomes" id="UP000694460"/>
    </source>
</evidence>
<comment type="cofactor">
    <cofactor evidence="1">
        <name>Mg(2+)</name>
        <dbReference type="ChEBI" id="CHEBI:18420"/>
    </cofactor>
</comment>
<evidence type="ECO:0000313" key="4">
    <source>
        <dbReference type="EMBL" id="MBP2452252.1"/>
    </source>
</evidence>
<dbReference type="RefSeq" id="WP_407666561.1">
    <property type="nucleotide sequence ID" value="NZ_JAGIOP010000002.1"/>
</dbReference>
<keyword evidence="2" id="KW-0479">Metal-binding</keyword>
<dbReference type="PANTHER" id="PTHR32308">
    <property type="entry name" value="LYASE BETA SUBUNIT, PUTATIVE (AFU_ORTHOLOGUE AFUA_4G13030)-RELATED"/>
    <property type="match status" value="1"/>
</dbReference>
<keyword evidence="4" id="KW-0456">Lyase</keyword>
<protein>
    <submittedName>
        <fullName evidence="4">Citrate lyase beta subunit</fullName>
    </submittedName>
</protein>
<proteinExistence type="predicted"/>
<keyword evidence="3" id="KW-0460">Magnesium</keyword>
<dbReference type="InterPro" id="IPR039480">
    <property type="entry name" value="C-C_Bond_Lyase-like"/>
</dbReference>
<organism evidence="4 5">
    <name type="scientific">Mycolicibacterium lutetiense</name>
    <dbReference type="NCBI Taxonomy" id="1641992"/>
    <lineage>
        <taxon>Bacteria</taxon>
        <taxon>Bacillati</taxon>
        <taxon>Actinomycetota</taxon>
        <taxon>Actinomycetes</taxon>
        <taxon>Mycobacteriales</taxon>
        <taxon>Mycobacteriaceae</taxon>
        <taxon>Mycolicibacterium</taxon>
    </lineage>
</organism>
<gene>
    <name evidence="4" type="ORF">JOF57_002165</name>
</gene>
<keyword evidence="5" id="KW-1185">Reference proteome</keyword>
<dbReference type="Proteomes" id="UP000694460">
    <property type="component" value="Unassembled WGS sequence"/>
</dbReference>
<dbReference type="SUPFAM" id="SSF51621">
    <property type="entry name" value="Phosphoenolpyruvate/pyruvate domain"/>
    <property type="match status" value="1"/>
</dbReference>
<dbReference type="EMBL" id="JAGIOP010000002">
    <property type="protein sequence ID" value="MBP2452252.1"/>
    <property type="molecule type" value="Genomic_DNA"/>
</dbReference>
<dbReference type="PANTHER" id="PTHR32308:SF10">
    <property type="entry name" value="CITRATE LYASE SUBUNIT BETA"/>
    <property type="match status" value="1"/>
</dbReference>
<reference evidence="4 5" key="1">
    <citation type="submission" date="2021-03" db="EMBL/GenBank/DDBJ databases">
        <title>Sequencing the genomes of 1000 actinobacteria strains.</title>
        <authorList>
            <person name="Klenk H.-P."/>
        </authorList>
    </citation>
    <scope>NUCLEOTIDE SEQUENCE [LARGE SCALE GENOMIC DNA]</scope>
    <source>
        <strain evidence="4 5">DSM 46713</strain>
    </source>
</reference>
<dbReference type="InterPro" id="IPR015813">
    <property type="entry name" value="Pyrv/PenolPyrv_kinase-like_dom"/>
</dbReference>
<comment type="caution">
    <text evidence="4">The sequence shown here is derived from an EMBL/GenBank/DDBJ whole genome shotgun (WGS) entry which is preliminary data.</text>
</comment>
<accession>A0ABS4ZRX8</accession>